<dbReference type="InterPro" id="IPR017850">
    <property type="entry name" value="Alkaline_phosphatase_core_sf"/>
</dbReference>
<reference evidence="5 6" key="1">
    <citation type="journal article" date="2020" name="Cell Host Microbe">
        <title>Functional and Genomic Variation between Human-Derived Isolates of Lachnospiraceae Reveals Inter- and Intra-Species Diversity.</title>
        <authorList>
            <person name="Sorbara M.T."/>
            <person name="Littmann E.R."/>
            <person name="Fontana E."/>
            <person name="Moody T.U."/>
            <person name="Kohout C.E."/>
            <person name="Gjonbalaj M."/>
            <person name="Eaton V."/>
            <person name="Seok R."/>
            <person name="Leiner I.M."/>
            <person name="Pamer E.G."/>
        </authorList>
    </citation>
    <scope>NUCLEOTIDE SEQUENCE [LARGE SCALE GENOMIC DNA]</scope>
    <source>
        <strain evidence="5 6">MSK.1.17</strain>
    </source>
</reference>
<evidence type="ECO:0000313" key="4">
    <source>
        <dbReference type="EMBL" id="MCG4744356.1"/>
    </source>
</evidence>
<dbReference type="PANTHER" id="PTHR42693">
    <property type="entry name" value="ARYLSULFATASE FAMILY MEMBER"/>
    <property type="match status" value="1"/>
</dbReference>
<comment type="caution">
    <text evidence="4">The sequence shown here is derived from an EMBL/GenBank/DDBJ whole genome shotgun (WGS) entry which is preliminary data.</text>
</comment>
<dbReference type="InterPro" id="IPR050738">
    <property type="entry name" value="Sulfatase"/>
</dbReference>
<reference evidence="5" key="2">
    <citation type="submission" date="2020-02" db="EMBL/GenBank/DDBJ databases">
        <authorList>
            <person name="Littmann E."/>
            <person name="Sorbara M."/>
        </authorList>
    </citation>
    <scope>NUCLEOTIDE SEQUENCE</scope>
    <source>
        <strain evidence="5">MSK.1.17</strain>
    </source>
</reference>
<dbReference type="SUPFAM" id="SSF53649">
    <property type="entry name" value="Alkaline phosphatase-like"/>
    <property type="match status" value="1"/>
</dbReference>
<organism evidence="4 7">
    <name type="scientific">Enterocloster aldenensis</name>
    <dbReference type="NCBI Taxonomy" id="358742"/>
    <lineage>
        <taxon>Bacteria</taxon>
        <taxon>Bacillati</taxon>
        <taxon>Bacillota</taxon>
        <taxon>Clostridia</taxon>
        <taxon>Lachnospirales</taxon>
        <taxon>Lachnospiraceae</taxon>
        <taxon>Enterocloster</taxon>
    </lineage>
</organism>
<evidence type="ECO:0000259" key="3">
    <source>
        <dbReference type="Pfam" id="PF00884"/>
    </source>
</evidence>
<evidence type="ECO:0000313" key="7">
    <source>
        <dbReference type="Proteomes" id="UP001299608"/>
    </source>
</evidence>
<name>A0AAW5BT23_9FIRM</name>
<dbReference type="EMBL" id="JAKNGE010000003">
    <property type="protein sequence ID" value="MCG4744356.1"/>
    <property type="molecule type" value="Genomic_DNA"/>
</dbReference>
<dbReference type="Pfam" id="PF00884">
    <property type="entry name" value="Sulfatase"/>
    <property type="match status" value="1"/>
</dbReference>
<keyword evidence="2 4" id="KW-0378">Hydrolase</keyword>
<keyword evidence="6" id="KW-1185">Reference proteome</keyword>
<evidence type="ECO:0000256" key="1">
    <source>
        <dbReference type="ARBA" id="ARBA00008779"/>
    </source>
</evidence>
<accession>A0AAW5BT23</accession>
<dbReference type="RefSeq" id="WP_117560140.1">
    <property type="nucleotide sequence ID" value="NZ_JAAITT010000009.1"/>
</dbReference>
<dbReference type="Proteomes" id="UP001299608">
    <property type="component" value="Unassembled WGS sequence"/>
</dbReference>
<dbReference type="EMBL" id="JAAITT010000009">
    <property type="protein sequence ID" value="NSJ48751.1"/>
    <property type="molecule type" value="Genomic_DNA"/>
</dbReference>
<evidence type="ECO:0000256" key="2">
    <source>
        <dbReference type="ARBA" id="ARBA00022801"/>
    </source>
</evidence>
<reference evidence="4" key="3">
    <citation type="submission" date="2022-01" db="EMBL/GenBank/DDBJ databases">
        <title>Collection of gut derived symbiotic bacterial strains cultured from healthy donors.</title>
        <authorList>
            <person name="Lin H."/>
            <person name="Kohout C."/>
            <person name="Waligurski E."/>
            <person name="Pamer E.G."/>
        </authorList>
    </citation>
    <scope>NUCLEOTIDE SEQUENCE</scope>
    <source>
        <strain evidence="4">DFI.6.55</strain>
    </source>
</reference>
<dbReference type="Gene3D" id="3.40.720.10">
    <property type="entry name" value="Alkaline Phosphatase, subunit A"/>
    <property type="match status" value="1"/>
</dbReference>
<proteinExistence type="inferred from homology"/>
<dbReference type="GO" id="GO:0004065">
    <property type="term" value="F:arylsulfatase activity"/>
    <property type="evidence" value="ECO:0007669"/>
    <property type="project" value="TreeGrafter"/>
</dbReference>
<dbReference type="AlphaFoldDB" id="A0AAW5BT23"/>
<dbReference type="InterPro" id="IPR000917">
    <property type="entry name" value="Sulfatase_N"/>
</dbReference>
<comment type="similarity">
    <text evidence="1">Belongs to the sulfatase family.</text>
</comment>
<protein>
    <submittedName>
        <fullName evidence="4">Sulfatase-like hydrolase/transferase</fullName>
    </submittedName>
</protein>
<dbReference type="PANTHER" id="PTHR42693:SF53">
    <property type="entry name" value="ENDO-4-O-SULFATASE"/>
    <property type="match status" value="1"/>
</dbReference>
<dbReference type="Proteomes" id="UP000669239">
    <property type="component" value="Unassembled WGS sequence"/>
</dbReference>
<gene>
    <name evidence="5" type="ORF">G5B36_08550</name>
    <name evidence="4" type="ORF">L0N08_02905</name>
</gene>
<evidence type="ECO:0000313" key="6">
    <source>
        <dbReference type="Proteomes" id="UP000669239"/>
    </source>
</evidence>
<sequence length="444" mass="50360">MKQKQNIVFFFSDQQRADTLGCNGQPLPVTPCLDRFACEDAVNFSNAFTPQPVCGPARAMLQTGLYPTQTGCYRNAVSLPLGQKTLARYLKEGGYQVAYVGKWHLASDEHGNHYETIPVPPERRGGYDDYWMAADVLEFTSHGYGGYVYDKDGNKLEFTGYRTDCLTGHAVRYIEEYDSEKPFFLMVSHIEPHHQNDRGDYEGPEGSKERFGDFVPPPDLEPGKGDWEEFYPDYLGCCHALDTNFGRVVKALKEKGIYDRTMVIYASDHGCHFRTRTDEVAEHGYDDYKRNSFEGTIHVPMLIKGDGFGKGVNEERVVSLLDLPRTILTAAGIETGKLDLQGRPLQELDAPDWKEEVYIQISESFVGRALRTRQYKYVVYAPEANPWTQSGSDVYREKYLFDLGQDPLERNNLIADPLYAEVKAGLRKRLLELGLKAGERFTVV</sequence>
<evidence type="ECO:0000313" key="5">
    <source>
        <dbReference type="EMBL" id="NSJ48751.1"/>
    </source>
</evidence>
<dbReference type="CDD" id="cd16152">
    <property type="entry name" value="sulfatase_like"/>
    <property type="match status" value="1"/>
</dbReference>
<feature type="domain" description="Sulfatase N-terminal" evidence="3">
    <location>
        <begin position="5"/>
        <end position="333"/>
    </location>
</feature>